<dbReference type="EMBL" id="LAZR01007099">
    <property type="protein sequence ID" value="KKM87457.1"/>
    <property type="molecule type" value="Genomic_DNA"/>
</dbReference>
<sequence>MENYEISIDAPIEAKNEREAIWKFRKWVAEVEASCFDVKFIQCEPSDDDSELSNHH</sequence>
<gene>
    <name evidence="1" type="ORF">LCGC14_1268820</name>
</gene>
<evidence type="ECO:0000313" key="1">
    <source>
        <dbReference type="EMBL" id="KKM87457.1"/>
    </source>
</evidence>
<protein>
    <submittedName>
        <fullName evidence="1">Uncharacterized protein</fullName>
    </submittedName>
</protein>
<dbReference type="AlphaFoldDB" id="A0A0F9P1V2"/>
<proteinExistence type="predicted"/>
<organism evidence="1">
    <name type="scientific">marine sediment metagenome</name>
    <dbReference type="NCBI Taxonomy" id="412755"/>
    <lineage>
        <taxon>unclassified sequences</taxon>
        <taxon>metagenomes</taxon>
        <taxon>ecological metagenomes</taxon>
    </lineage>
</organism>
<name>A0A0F9P1V2_9ZZZZ</name>
<comment type="caution">
    <text evidence="1">The sequence shown here is derived from an EMBL/GenBank/DDBJ whole genome shotgun (WGS) entry which is preliminary data.</text>
</comment>
<reference evidence="1" key="1">
    <citation type="journal article" date="2015" name="Nature">
        <title>Complex archaea that bridge the gap between prokaryotes and eukaryotes.</title>
        <authorList>
            <person name="Spang A."/>
            <person name="Saw J.H."/>
            <person name="Jorgensen S.L."/>
            <person name="Zaremba-Niedzwiedzka K."/>
            <person name="Martijn J."/>
            <person name="Lind A.E."/>
            <person name="van Eijk R."/>
            <person name="Schleper C."/>
            <person name="Guy L."/>
            <person name="Ettema T.J."/>
        </authorList>
    </citation>
    <scope>NUCLEOTIDE SEQUENCE</scope>
</reference>
<accession>A0A0F9P1V2</accession>